<comment type="subcellular location">
    <subcellularLocation>
        <location evidence="1">Cell inner membrane</location>
    </subcellularLocation>
</comment>
<keyword evidence="6" id="KW-0653">Protein transport</keyword>
<dbReference type="GO" id="GO:0005886">
    <property type="term" value="C:plasma membrane"/>
    <property type="evidence" value="ECO:0007669"/>
    <property type="project" value="UniProtKB-SubCell"/>
</dbReference>
<dbReference type="GO" id="GO:0015031">
    <property type="term" value="P:protein transport"/>
    <property type="evidence" value="ECO:0007669"/>
    <property type="project" value="UniProtKB-KW"/>
</dbReference>
<name>A0A3B1C9S2_9ZZZZ</name>
<accession>A0A3B1C9S2</accession>
<organism evidence="10">
    <name type="scientific">hydrothermal vent metagenome</name>
    <dbReference type="NCBI Taxonomy" id="652676"/>
    <lineage>
        <taxon>unclassified sequences</taxon>
        <taxon>metagenomes</taxon>
        <taxon>ecological metagenomes</taxon>
    </lineage>
</organism>
<evidence type="ECO:0000256" key="4">
    <source>
        <dbReference type="ARBA" id="ARBA00022519"/>
    </source>
</evidence>
<dbReference type="InterPro" id="IPR036034">
    <property type="entry name" value="PDZ_sf"/>
</dbReference>
<dbReference type="InterPro" id="IPR024961">
    <property type="entry name" value="T2SS_GspC_N"/>
</dbReference>
<evidence type="ECO:0000256" key="3">
    <source>
        <dbReference type="ARBA" id="ARBA00022475"/>
    </source>
</evidence>
<dbReference type="Gene3D" id="2.30.30.830">
    <property type="match status" value="1"/>
</dbReference>
<dbReference type="EMBL" id="UOGC01000008">
    <property type="protein sequence ID" value="VAX15415.1"/>
    <property type="molecule type" value="Genomic_DNA"/>
</dbReference>
<dbReference type="NCBIfam" id="NF041515">
    <property type="entry name" value="GspC_delta"/>
    <property type="match status" value="1"/>
</dbReference>
<evidence type="ECO:0000256" key="1">
    <source>
        <dbReference type="ARBA" id="ARBA00004533"/>
    </source>
</evidence>
<keyword evidence="7" id="KW-1133">Transmembrane helix</keyword>
<gene>
    <name evidence="10" type="ORF">MNBD_NITROSPINAE01-1383</name>
</gene>
<dbReference type="SUPFAM" id="SSF50156">
    <property type="entry name" value="PDZ domain-like"/>
    <property type="match status" value="1"/>
</dbReference>
<reference evidence="10" key="1">
    <citation type="submission" date="2018-06" db="EMBL/GenBank/DDBJ databases">
        <authorList>
            <person name="Zhirakovskaya E."/>
        </authorList>
    </citation>
    <scope>NUCLEOTIDE SEQUENCE</scope>
</reference>
<evidence type="ECO:0000313" key="10">
    <source>
        <dbReference type="EMBL" id="VAX15415.1"/>
    </source>
</evidence>
<keyword evidence="3" id="KW-1003">Cell membrane</keyword>
<dbReference type="Pfam" id="PF11356">
    <property type="entry name" value="T2SSC"/>
    <property type="match status" value="1"/>
</dbReference>
<proteinExistence type="predicted"/>
<evidence type="ECO:0000259" key="9">
    <source>
        <dbReference type="Pfam" id="PF11356"/>
    </source>
</evidence>
<keyword evidence="2" id="KW-0813">Transport</keyword>
<keyword evidence="5" id="KW-0812">Transmembrane</keyword>
<sequence>MATRIKIPKKWWTAIHLLLLATTAWVAAGTLGKLFANRVELLAPPAVTKKETATVVPASINRDYSYILRRNIFNSQKSYEGFESTQSKTSSEDTKISGTDAPKTSLKLKLLGTVVDPDGQGAFAVIENSSGTQQLYRLSDIVGGAKIVKIERNRTLLNHNGKVEALEVDFTLKNSSSRKRSGIGQRNGNASSEVSRISEGEYLVSKQYLASQMSNMNRLLTQVRAVPNLNKSGAANGFKLFSIKRNSIFAKLGLRNRDVIQRINGVELNSAEKGLELFQALRSETSFEVDLIRNSQKTTLRFNIQ</sequence>
<evidence type="ECO:0000256" key="5">
    <source>
        <dbReference type="ARBA" id="ARBA00022692"/>
    </source>
</evidence>
<evidence type="ECO:0000256" key="8">
    <source>
        <dbReference type="ARBA" id="ARBA00023136"/>
    </source>
</evidence>
<evidence type="ECO:0000256" key="7">
    <source>
        <dbReference type="ARBA" id="ARBA00022989"/>
    </source>
</evidence>
<protein>
    <submittedName>
        <fullName evidence="10">General secretion pathway protein C</fullName>
    </submittedName>
</protein>
<dbReference type="AlphaFoldDB" id="A0A3B1C9S2"/>
<dbReference type="Gene3D" id="2.30.42.10">
    <property type="match status" value="1"/>
</dbReference>
<feature type="domain" description="Type II secretion system protein GspC N-terminal" evidence="9">
    <location>
        <begin position="17"/>
        <end position="167"/>
    </location>
</feature>
<evidence type="ECO:0000256" key="6">
    <source>
        <dbReference type="ARBA" id="ARBA00022927"/>
    </source>
</evidence>
<evidence type="ECO:0000256" key="2">
    <source>
        <dbReference type="ARBA" id="ARBA00022448"/>
    </source>
</evidence>
<keyword evidence="8" id="KW-0472">Membrane</keyword>
<keyword evidence="4" id="KW-0997">Cell inner membrane</keyword>